<dbReference type="Proteomes" id="UP001162992">
    <property type="component" value="Chromosome 6"/>
</dbReference>
<evidence type="ECO:0000313" key="2">
    <source>
        <dbReference type="Proteomes" id="UP001162992"/>
    </source>
</evidence>
<protein>
    <submittedName>
        <fullName evidence="1">Uncharacterized protein</fullName>
    </submittedName>
</protein>
<evidence type="ECO:0000313" key="1">
    <source>
        <dbReference type="EMBL" id="KAJ7553462.1"/>
    </source>
</evidence>
<accession>A0ACC2DH70</accession>
<proteinExistence type="predicted"/>
<comment type="caution">
    <text evidence="1">The sequence shown here is derived from an EMBL/GenBank/DDBJ whole genome shotgun (WGS) entry which is preliminary data.</text>
</comment>
<name>A0ACC2DH70_DIPCM</name>
<keyword evidence="2" id="KW-1185">Reference proteome</keyword>
<organism evidence="1 2">
    <name type="scientific">Diphasiastrum complanatum</name>
    <name type="common">Issler's clubmoss</name>
    <name type="synonym">Lycopodium complanatum</name>
    <dbReference type="NCBI Taxonomy" id="34168"/>
    <lineage>
        <taxon>Eukaryota</taxon>
        <taxon>Viridiplantae</taxon>
        <taxon>Streptophyta</taxon>
        <taxon>Embryophyta</taxon>
        <taxon>Tracheophyta</taxon>
        <taxon>Lycopodiopsida</taxon>
        <taxon>Lycopodiales</taxon>
        <taxon>Lycopodiaceae</taxon>
        <taxon>Lycopodioideae</taxon>
        <taxon>Diphasiastrum</taxon>
    </lineage>
</organism>
<dbReference type="EMBL" id="CM055097">
    <property type="protein sequence ID" value="KAJ7553462.1"/>
    <property type="molecule type" value="Genomic_DNA"/>
</dbReference>
<reference evidence="2" key="1">
    <citation type="journal article" date="2024" name="Proc. Natl. Acad. Sci. U.S.A.">
        <title>Extraordinary preservation of gene collinearity over three hundred million years revealed in homosporous lycophytes.</title>
        <authorList>
            <person name="Li C."/>
            <person name="Wickell D."/>
            <person name="Kuo L.Y."/>
            <person name="Chen X."/>
            <person name="Nie B."/>
            <person name="Liao X."/>
            <person name="Peng D."/>
            <person name="Ji J."/>
            <person name="Jenkins J."/>
            <person name="Williams M."/>
            <person name="Shu S."/>
            <person name="Plott C."/>
            <person name="Barry K."/>
            <person name="Rajasekar S."/>
            <person name="Grimwood J."/>
            <person name="Han X."/>
            <person name="Sun S."/>
            <person name="Hou Z."/>
            <person name="He W."/>
            <person name="Dai G."/>
            <person name="Sun C."/>
            <person name="Schmutz J."/>
            <person name="Leebens-Mack J.H."/>
            <person name="Li F.W."/>
            <person name="Wang L."/>
        </authorList>
    </citation>
    <scope>NUCLEOTIDE SEQUENCE [LARGE SCALE GENOMIC DNA]</scope>
    <source>
        <strain evidence="2">cv. PW_Plant_1</strain>
    </source>
</reference>
<gene>
    <name evidence="1" type="ORF">O6H91_06G099100</name>
</gene>
<sequence length="1122" mass="124098">MNSIGRMMTDVLAHRPSIGRLESSSPSIVLKYTREKVPLLLPLPCTLVYKQTLHRRERERHTHTHTRMEREMASSSNGGSVLGTTAVAEESHQLEKLGGELKCSICLSLLKQAASLTCNHCYCTSCILESLKRAPCCPLCKLPTTRREVRPAPHMDNLVTIYKGMERAAGVNIYVSQSISAAQASASKRFSHVSKKRQRQSKLADVLKDVTNEIESKNRVHEEPIKKECKKINKTHKVPILEQSSKGIIPAKKRIQVPQLGCIEEATSGYAEKSIRIMDDSPREECRVNALSVTNESCLMDVTRESDLSKPSILTVKEANYAEKNMSLEGDEIQLNTGNLQVEVPKADSKLDSEVSGLKGCRSLAGASTILDLFPQNDDPPLAASAQSDGVGIYNKRRPKLAPFFWLKEMASEDDCTQEKSTPLTQTQLAMRPTFSDLKDSDDECHRDEIEKGFLANNAPFTDYESDIFAWSQQPCSPELKCSPSKNQDTISPELHQPKSARCNLNLTNYPEIRNEDLHITLKYEDEKFEFNDENVLHTGDDDNTPSIFLHAYKRAPKQPDLVCDKSSTEDQLCKSTKASALSALNMCHEIAYAESVLKDDTLPRKRSDQLKSSAKNIVQTDGSHRFRAHMTTVKDAQNLQSKDTPGSINATKYENSDLFVELSCAKMPFKTTDSFPKQVALEEGNARACNIHDCSAKGGELSSERLICAFCRSSGNSKVAGPLMLFKDAALVPISKNTSTDNLKVHKLCAEWAPDVYFTETGVHNLKAEVARGRKIKCSSCGQKGAALGCYIRRCHKSFHYPCAKALLMCKWDLDNHVILCPDHSEDQFPSQDKKRFKGAPDDVRLLGGNSEVPTSVNKNAIKKSITSKPQKMIHFASSQAKKWSIGPSQKWFICGSALDSDKKVQLASFVSITGATMVKAWSPLVTHVITSTDEQGAARRTLKFLMAILEGKWILKSDWMTACLDAGHVVDEESFEVYSDIHGIVGGPKHSRALVAAKAPKLFEGLDFYFCGQYQAAYKADLQALVQAGGGIILHRKPICKEPEPESGSSLSTRSVKRGHTIVVYNADSSLVGKVDDKLSNIHRPDLEAKLLADSAGAFALRHTWILDSAAGCRLQPMDI</sequence>